<accession>A0A4C2EGG3</accession>
<proteinExistence type="predicted"/>
<dbReference type="EMBL" id="BIMX01000026">
    <property type="protein sequence ID" value="GCF01059.1"/>
    <property type="molecule type" value="Genomic_DNA"/>
</dbReference>
<dbReference type="Proteomes" id="UP000301737">
    <property type="component" value="Unassembled WGS sequence"/>
</dbReference>
<reference evidence="1 2" key="1">
    <citation type="submission" date="2019-01" db="EMBL/GenBank/DDBJ databases">
        <title>Draft Genome Sequencing of Zygosaccharomyces mellis Ca-7.</title>
        <authorList>
            <person name="Shiwa Y."/>
            <person name="Kanesaki Y."/>
            <person name="Ishige T."/>
            <person name="Mura K."/>
            <person name="Hori T."/>
            <person name="Tamura T."/>
        </authorList>
    </citation>
    <scope>NUCLEOTIDE SEQUENCE [LARGE SCALE GENOMIC DNA]</scope>
    <source>
        <strain evidence="1 2">Ca-7</strain>
    </source>
</reference>
<dbReference type="OrthoDB" id="4058896at2759"/>
<dbReference type="AlphaFoldDB" id="A0A4C2EGG3"/>
<organism evidence="1 2">
    <name type="scientific">Zygosaccharomyces mellis</name>
    <dbReference type="NCBI Taxonomy" id="42258"/>
    <lineage>
        <taxon>Eukaryota</taxon>
        <taxon>Fungi</taxon>
        <taxon>Dikarya</taxon>
        <taxon>Ascomycota</taxon>
        <taxon>Saccharomycotina</taxon>
        <taxon>Saccharomycetes</taxon>
        <taxon>Saccharomycetales</taxon>
        <taxon>Saccharomycetaceae</taxon>
        <taxon>Zygosaccharomyces</taxon>
    </lineage>
</organism>
<gene>
    <name evidence="1" type="ORF">ZYGM_000525</name>
</gene>
<sequence>MTLSLRDINGYDSSLFNYCHFSKIPILNDTMQRSSKNDGSSDYNNGIHSDLDRSLKQAFDKPFKAVNGYDGENWSEAVCSSKAKMTSERLLNIDSDSVLDFSLASARKLNDWDGSIQLFTPTVVASSNKLSLDELNAHLSLLLQDTFDIKETDSPLMKVGLKLIPQTVKLNQAATRFNNDPKGKATNKSVSKFVELCNKLLGEIWLPYLAEGLNFIKEALQILETFKDQYTKVELKTPKDEGLNLLTYQWSVLNYFPMVLINSLNFKVLFISENIENSEIQLALTNNELFKIIFVTFSLEISKTFIKLVKMLMDLKAFDKIHNSAIISTVATLLDSTIESRTGEIMIGIDQLVREWITEQSKIDPLCTVAWNQWSQSVLQDYRIRFRNEFSAFSLSTDEAEDGDQLAELMFDKFDVGRIFVEEIFRFTKAELKTKSVFNGNSLGWLTIFDENENNSTKRTSQNSDVNFLSHVYTGTTLRSLVPPISSDNALIGSSHRMYAATTPASNKNKRNAVTQWAHKLKQKLQDFFRLQRQPSIISSVRYYKVATNTANIQHHNNHHLVPFPGDITIFAEDQRSHIQRLTRKLYKKEERGRRKRDALRVIFS</sequence>
<protein>
    <submittedName>
        <fullName evidence="1">Uncharacterized protein</fullName>
    </submittedName>
</protein>
<evidence type="ECO:0000313" key="1">
    <source>
        <dbReference type="EMBL" id="GCF01059.1"/>
    </source>
</evidence>
<keyword evidence="2" id="KW-1185">Reference proteome</keyword>
<comment type="caution">
    <text evidence="1">The sequence shown here is derived from an EMBL/GenBank/DDBJ whole genome shotgun (WGS) entry which is preliminary data.</text>
</comment>
<name>A0A4C2EGG3_9SACH</name>
<evidence type="ECO:0000313" key="2">
    <source>
        <dbReference type="Proteomes" id="UP000301737"/>
    </source>
</evidence>